<dbReference type="InterPro" id="IPR003615">
    <property type="entry name" value="HNH_nuc"/>
</dbReference>
<keyword evidence="2" id="KW-0378">Hydrolase</keyword>
<keyword evidence="2" id="KW-0255">Endonuclease</keyword>
<keyword evidence="3" id="KW-1185">Reference proteome</keyword>
<dbReference type="OrthoDB" id="7181882at2"/>
<evidence type="ECO:0000313" key="2">
    <source>
        <dbReference type="EMBL" id="SMQ70907.1"/>
    </source>
</evidence>
<feature type="domain" description="HNH nuclease" evidence="1">
    <location>
        <begin position="196"/>
        <end position="249"/>
    </location>
</feature>
<evidence type="ECO:0000313" key="3">
    <source>
        <dbReference type="Proteomes" id="UP000194474"/>
    </source>
</evidence>
<dbReference type="Proteomes" id="UP000194474">
    <property type="component" value="Unassembled WGS sequence"/>
</dbReference>
<organism evidence="2 3">
    <name type="scientific">Devosia lucknowensis</name>
    <dbReference type="NCBI Taxonomy" id="1096929"/>
    <lineage>
        <taxon>Bacteria</taxon>
        <taxon>Pseudomonadati</taxon>
        <taxon>Pseudomonadota</taxon>
        <taxon>Alphaproteobacteria</taxon>
        <taxon>Hyphomicrobiales</taxon>
        <taxon>Devosiaceae</taxon>
        <taxon>Devosia</taxon>
    </lineage>
</organism>
<dbReference type="AlphaFoldDB" id="A0A1Y6F7Z4"/>
<accession>A0A1Y6F7Z4</accession>
<keyword evidence="2" id="KW-0540">Nuclease</keyword>
<dbReference type="Pfam" id="PF13391">
    <property type="entry name" value="HNH_2"/>
    <property type="match status" value="1"/>
</dbReference>
<dbReference type="RefSeq" id="WP_086470193.1">
    <property type="nucleotide sequence ID" value="NZ_FXWK01000001.1"/>
</dbReference>
<reference evidence="3" key="1">
    <citation type="submission" date="2017-04" db="EMBL/GenBank/DDBJ databases">
        <authorList>
            <person name="Varghese N."/>
            <person name="Submissions S."/>
        </authorList>
    </citation>
    <scope>NUCLEOTIDE SEQUENCE [LARGE SCALE GENOMIC DNA]</scope>
</reference>
<sequence>MGFGVFIHRADSVYEDDPARQYQFPAMYLSRATKFIGDWIIYYEPTKVRRSKGYYAVAKVEKIVADPKAQGMYVALIEPGSYLEFASPVPFVVEDGVTETGLLNDAGRNSGRAQAAVRPLSPHDFSRILYRGLVEMDTLLPRVGVALDNDIAAPEFGEDTQVPFEAERQRVEGLTSRLVRDRVFRRLILRAYDERCCVTGLKLINGGGRAEVEAAHIRPVEANGPDRVQNGLALSGTVHWMFDRGLITFSDQHDIMVSRHVNDRDSVDALINRTGRLIAPSDERNWPHPVFLAWHRENRFKV</sequence>
<protein>
    <submittedName>
        <fullName evidence="2">Putative restriction endonuclease</fullName>
    </submittedName>
</protein>
<dbReference type="GO" id="GO:0004519">
    <property type="term" value="F:endonuclease activity"/>
    <property type="evidence" value="ECO:0007669"/>
    <property type="project" value="UniProtKB-KW"/>
</dbReference>
<dbReference type="EMBL" id="FXWK01000001">
    <property type="protein sequence ID" value="SMQ70907.1"/>
    <property type="molecule type" value="Genomic_DNA"/>
</dbReference>
<name>A0A1Y6F7Z4_9HYPH</name>
<evidence type="ECO:0000259" key="1">
    <source>
        <dbReference type="Pfam" id="PF13391"/>
    </source>
</evidence>
<gene>
    <name evidence="2" type="ORF">SAMN06295905_1919</name>
</gene>
<proteinExistence type="predicted"/>